<dbReference type="EMBL" id="PISJ01000018">
    <property type="protein sequence ID" value="PKF32264.1"/>
    <property type="molecule type" value="Genomic_DNA"/>
</dbReference>
<dbReference type="PANTHER" id="PTHR47894:SF4">
    <property type="entry name" value="HTH-TYPE TRANSCRIPTIONAL REGULATOR GADX"/>
    <property type="match status" value="1"/>
</dbReference>
<evidence type="ECO:0000256" key="3">
    <source>
        <dbReference type="ARBA" id="ARBA00023163"/>
    </source>
</evidence>
<dbReference type="PRINTS" id="PR00032">
    <property type="entry name" value="HTHARAC"/>
</dbReference>
<dbReference type="GO" id="GO:0000976">
    <property type="term" value="F:transcription cis-regulatory region binding"/>
    <property type="evidence" value="ECO:0007669"/>
    <property type="project" value="TreeGrafter"/>
</dbReference>
<reference evidence="5 7" key="1">
    <citation type="submission" date="2017-12" db="EMBL/GenBank/DDBJ databases">
        <title>Draft Genome sequences of multiple microbial strains isolated from spacecraft associated surfaces.</title>
        <authorList>
            <person name="Seuylemezian A."/>
            <person name="Vaishampayan P."/>
            <person name="Venkateswaran K."/>
        </authorList>
    </citation>
    <scope>NUCLEOTIDE SEQUENCE [LARGE SCALE GENOMIC DNA]</scope>
    <source>
        <strain evidence="5 7">2P01AA</strain>
    </source>
</reference>
<evidence type="ECO:0000313" key="7">
    <source>
        <dbReference type="Proteomes" id="UP000233553"/>
    </source>
</evidence>
<evidence type="ECO:0000256" key="1">
    <source>
        <dbReference type="ARBA" id="ARBA00023015"/>
    </source>
</evidence>
<dbReference type="Proteomes" id="UP000430404">
    <property type="component" value="Unassembled WGS sequence"/>
</dbReference>
<feature type="domain" description="HTH araC/xylS-type" evidence="4">
    <location>
        <begin position="141"/>
        <end position="239"/>
    </location>
</feature>
<accession>A0A2N0WCK6</accession>
<dbReference type="AlphaFoldDB" id="A0A2N0WCK6"/>
<dbReference type="SMART" id="SM00342">
    <property type="entry name" value="HTH_ARAC"/>
    <property type="match status" value="1"/>
</dbReference>
<dbReference type="GO" id="GO:0003700">
    <property type="term" value="F:DNA-binding transcription factor activity"/>
    <property type="evidence" value="ECO:0007669"/>
    <property type="project" value="InterPro"/>
</dbReference>
<dbReference type="GO" id="GO:0005829">
    <property type="term" value="C:cytosol"/>
    <property type="evidence" value="ECO:0007669"/>
    <property type="project" value="TreeGrafter"/>
</dbReference>
<reference evidence="6 8" key="2">
    <citation type="submission" date="2019-10" db="EMBL/GenBank/DDBJ databases">
        <authorList>
            <person name="Karimi E."/>
        </authorList>
    </citation>
    <scope>NUCLEOTIDE SEQUENCE [LARGE SCALE GENOMIC DNA]</scope>
    <source>
        <strain evidence="6">Acinetobacter sp. 8BE</strain>
    </source>
</reference>
<dbReference type="InterPro" id="IPR018060">
    <property type="entry name" value="HTH_AraC"/>
</dbReference>
<dbReference type="SUPFAM" id="SSF46689">
    <property type="entry name" value="Homeodomain-like"/>
    <property type="match status" value="1"/>
</dbReference>
<name>A0A2N0WCK6_9GAMM</name>
<dbReference type="InterPro" id="IPR020449">
    <property type="entry name" value="Tscrpt_reg_AraC-type_HTH"/>
</dbReference>
<keyword evidence="1" id="KW-0805">Transcription regulation</keyword>
<evidence type="ECO:0000313" key="5">
    <source>
        <dbReference type="EMBL" id="PKF32264.1"/>
    </source>
</evidence>
<organism evidence="5 7">
    <name type="scientific">Acinetobacter proteolyticus</name>
    <dbReference type="NCBI Taxonomy" id="1776741"/>
    <lineage>
        <taxon>Bacteria</taxon>
        <taxon>Pseudomonadati</taxon>
        <taxon>Pseudomonadota</taxon>
        <taxon>Gammaproteobacteria</taxon>
        <taxon>Moraxellales</taxon>
        <taxon>Moraxellaceae</taxon>
        <taxon>Acinetobacter</taxon>
    </lineage>
</organism>
<evidence type="ECO:0000313" key="8">
    <source>
        <dbReference type="Proteomes" id="UP000430404"/>
    </source>
</evidence>
<proteinExistence type="predicted"/>
<dbReference type="InterPro" id="IPR009057">
    <property type="entry name" value="Homeodomain-like_sf"/>
</dbReference>
<dbReference type="Pfam" id="PF12833">
    <property type="entry name" value="HTH_18"/>
    <property type="match status" value="1"/>
</dbReference>
<dbReference type="Gene3D" id="1.10.10.60">
    <property type="entry name" value="Homeodomain-like"/>
    <property type="match status" value="1"/>
</dbReference>
<keyword evidence="3" id="KW-0804">Transcription</keyword>
<protein>
    <submittedName>
        <fullName evidence="5">AraC family transcriptional regulator</fullName>
    </submittedName>
</protein>
<keyword evidence="2" id="KW-0238">DNA-binding</keyword>
<dbReference type="Proteomes" id="UP000233553">
    <property type="component" value="Unassembled WGS sequence"/>
</dbReference>
<dbReference type="PROSITE" id="PS01124">
    <property type="entry name" value="HTH_ARAC_FAMILY_2"/>
    <property type="match status" value="1"/>
</dbReference>
<sequence>MFHTFSHCEKNIRLHIIEVGNKDLKHAVIFFLLEIDKFFSLINSLSLDHFRIVLIYRCEILGQDFSSQELLNGFKCLTDHLNIENTHFIFEPSLEDAYKYSLYASDLFDSVTICKNFDELCMQAFFASCPRKSEATVDFIEKVKIQISNTLSEGEPYLIKVAKKMRLTPRVLSKKIRNEGEEFKRLVKQKRHEKALFLLKNEDVSLSDIAYTLGYTEHSAFTRAFRGWTGCSPCQFRKYLK</sequence>
<evidence type="ECO:0000313" key="6">
    <source>
        <dbReference type="EMBL" id="VXA56100.1"/>
    </source>
</evidence>
<evidence type="ECO:0000259" key="4">
    <source>
        <dbReference type="PROSITE" id="PS01124"/>
    </source>
</evidence>
<evidence type="ECO:0000256" key="2">
    <source>
        <dbReference type="ARBA" id="ARBA00023125"/>
    </source>
</evidence>
<dbReference type="RefSeq" id="WP_101237122.1">
    <property type="nucleotide sequence ID" value="NZ_CP158965.1"/>
</dbReference>
<dbReference type="EMBL" id="CABWKZ010000021">
    <property type="protein sequence ID" value="VXA56100.1"/>
    <property type="molecule type" value="Genomic_DNA"/>
</dbReference>
<accession>A0A653K5G7</accession>
<dbReference type="PANTHER" id="PTHR47894">
    <property type="entry name" value="HTH-TYPE TRANSCRIPTIONAL REGULATOR GADX"/>
    <property type="match status" value="1"/>
</dbReference>
<gene>
    <name evidence="6" type="ORF">ACI8B_280025</name>
    <name evidence="5" type="ORF">CW311_14985</name>
</gene>